<reference evidence="1 2" key="1">
    <citation type="journal article" date="2023" name="Plants (Basel)">
        <title>Bridging the Gap: Combining Genomics and Transcriptomics Approaches to Understand Stylosanthes scabra, an Orphan Legume from the Brazilian Caatinga.</title>
        <authorList>
            <person name="Ferreira-Neto J.R.C."/>
            <person name="da Silva M.D."/>
            <person name="Binneck E."/>
            <person name="de Melo N.F."/>
            <person name="da Silva R.H."/>
            <person name="de Melo A.L.T.M."/>
            <person name="Pandolfi V."/>
            <person name="Bustamante F.O."/>
            <person name="Brasileiro-Vidal A.C."/>
            <person name="Benko-Iseppon A.M."/>
        </authorList>
    </citation>
    <scope>NUCLEOTIDE SEQUENCE [LARGE SCALE GENOMIC DNA]</scope>
    <source>
        <tissue evidence="1">Leaves</tissue>
    </source>
</reference>
<comment type="caution">
    <text evidence="1">The sequence shown here is derived from an EMBL/GenBank/DDBJ whole genome shotgun (WGS) entry which is preliminary data.</text>
</comment>
<dbReference type="EMBL" id="JASCZI010061674">
    <property type="protein sequence ID" value="MED6139272.1"/>
    <property type="molecule type" value="Genomic_DNA"/>
</dbReference>
<sequence length="88" mass="9909">SISTRASWQPNRNLIHHISKNHFKVIDGGISSAIDDKIQKTYLVNASSAQSHESEPQAHLESQNSFNTIKKALLNAIKFSRFYGFIPK</sequence>
<feature type="non-terminal residue" evidence="1">
    <location>
        <position position="1"/>
    </location>
</feature>
<keyword evidence="2" id="KW-1185">Reference proteome</keyword>
<protein>
    <submittedName>
        <fullName evidence="1">Uncharacterized protein</fullName>
    </submittedName>
</protein>
<proteinExistence type="predicted"/>
<gene>
    <name evidence="1" type="ORF">PIB30_082268</name>
</gene>
<dbReference type="Proteomes" id="UP001341840">
    <property type="component" value="Unassembled WGS sequence"/>
</dbReference>
<organism evidence="1 2">
    <name type="scientific">Stylosanthes scabra</name>
    <dbReference type="NCBI Taxonomy" id="79078"/>
    <lineage>
        <taxon>Eukaryota</taxon>
        <taxon>Viridiplantae</taxon>
        <taxon>Streptophyta</taxon>
        <taxon>Embryophyta</taxon>
        <taxon>Tracheophyta</taxon>
        <taxon>Spermatophyta</taxon>
        <taxon>Magnoliopsida</taxon>
        <taxon>eudicotyledons</taxon>
        <taxon>Gunneridae</taxon>
        <taxon>Pentapetalae</taxon>
        <taxon>rosids</taxon>
        <taxon>fabids</taxon>
        <taxon>Fabales</taxon>
        <taxon>Fabaceae</taxon>
        <taxon>Papilionoideae</taxon>
        <taxon>50 kb inversion clade</taxon>
        <taxon>dalbergioids sensu lato</taxon>
        <taxon>Dalbergieae</taxon>
        <taxon>Pterocarpus clade</taxon>
        <taxon>Stylosanthes</taxon>
    </lineage>
</organism>
<feature type="non-terminal residue" evidence="1">
    <location>
        <position position="88"/>
    </location>
</feature>
<evidence type="ECO:0000313" key="1">
    <source>
        <dbReference type="EMBL" id="MED6139272.1"/>
    </source>
</evidence>
<accession>A0ABU6SSG1</accession>
<evidence type="ECO:0000313" key="2">
    <source>
        <dbReference type="Proteomes" id="UP001341840"/>
    </source>
</evidence>
<name>A0ABU6SSG1_9FABA</name>